<dbReference type="PANTHER" id="PTHR40021">
    <property type="entry name" value="DEFECT AT LOW TEMPERATURE PROTEIN 1"/>
    <property type="match status" value="1"/>
</dbReference>
<evidence type="ECO:0000313" key="9">
    <source>
        <dbReference type="EMBL" id="KAI9639309.1"/>
    </source>
</evidence>
<comment type="caution">
    <text evidence="7">Lacks conserved residue(s) required for the propagation of feature annotation.</text>
</comment>
<reference evidence="9" key="1">
    <citation type="journal article" date="2022" name="G3 (Bethesda)">
        <title>High quality genome of the basidiomycete yeast Dioszegia hungarica PDD-24b-2 isolated from cloud water.</title>
        <authorList>
            <person name="Jarrige D."/>
            <person name="Haridas S."/>
            <person name="Bleykasten-Grosshans C."/>
            <person name="Joly M."/>
            <person name="Nadalig T."/>
            <person name="Sancelme M."/>
            <person name="Vuilleumier S."/>
            <person name="Grigoriev I.V."/>
            <person name="Amato P."/>
            <person name="Bringel F."/>
        </authorList>
    </citation>
    <scope>NUCLEOTIDE SEQUENCE</scope>
    <source>
        <strain evidence="9">PDD-24b-2</strain>
    </source>
</reference>
<sequence length="273" mass="30669">MAILRSPAMRKPIRSKPKQPSRPSRSRRSSIWHTFWYQGSFAGLIFILACLLVISAYGIGDQAFRTGRQGRGNVVILAAAYVAVAVISAMFCWSRIVTIKRVLRTMPKPYMPTKYLDLDKSVADHIMSEYSRTAVIAHISQATTGVQEGWGRPGTKWADKHFRTEILHTLPEMHHRLIPSSSRDISPPLSLSPLATAAERTHDQALTIFVNSYIRLVEQARYARREPSEADAEAVMKVVQVVRGTMEVRRAKEREKGEGWRVRDGKGTVDGEG</sequence>
<keyword evidence="5 7" id="KW-1133">Transmembrane helix</keyword>
<evidence type="ECO:0000256" key="6">
    <source>
        <dbReference type="ARBA" id="ARBA00023136"/>
    </source>
</evidence>
<feature type="region of interest" description="Disordered" evidence="8">
    <location>
        <begin position="1"/>
        <end position="26"/>
    </location>
</feature>
<protein>
    <recommendedName>
        <fullName evidence="3 7">Defect at low temperature protein 1</fullName>
    </recommendedName>
</protein>
<evidence type="ECO:0000256" key="7">
    <source>
        <dbReference type="RuleBase" id="RU367100"/>
    </source>
</evidence>
<proteinExistence type="inferred from homology"/>
<dbReference type="InterPro" id="IPR038869">
    <property type="entry name" value="DLT1"/>
</dbReference>
<evidence type="ECO:0000256" key="1">
    <source>
        <dbReference type="ARBA" id="ARBA00002489"/>
    </source>
</evidence>
<comment type="function">
    <text evidence="1 7">Required for growth under high-pressure and low-temperature conditions.</text>
</comment>
<evidence type="ECO:0000256" key="4">
    <source>
        <dbReference type="ARBA" id="ARBA00022692"/>
    </source>
</evidence>
<comment type="subcellular location">
    <subcellularLocation>
        <location evidence="7">Membrane</location>
        <topology evidence="7">Multi-pass membrane protein</topology>
    </subcellularLocation>
</comment>
<dbReference type="PANTHER" id="PTHR40021:SF1">
    <property type="entry name" value="DEFECT AT LOW TEMPERATURE PROTEIN 1"/>
    <property type="match status" value="1"/>
</dbReference>
<comment type="similarity">
    <text evidence="2 7">Belongs to the DLT1 family.</text>
</comment>
<organism evidence="9 10">
    <name type="scientific">Dioszegia hungarica</name>
    <dbReference type="NCBI Taxonomy" id="4972"/>
    <lineage>
        <taxon>Eukaryota</taxon>
        <taxon>Fungi</taxon>
        <taxon>Dikarya</taxon>
        <taxon>Basidiomycota</taxon>
        <taxon>Agaricomycotina</taxon>
        <taxon>Tremellomycetes</taxon>
        <taxon>Tremellales</taxon>
        <taxon>Bulleribasidiaceae</taxon>
        <taxon>Dioszegia</taxon>
    </lineage>
</organism>
<keyword evidence="4 7" id="KW-0812">Transmembrane</keyword>
<evidence type="ECO:0000256" key="2">
    <source>
        <dbReference type="ARBA" id="ARBA00005550"/>
    </source>
</evidence>
<name>A0AA38HHI9_9TREE</name>
<dbReference type="GO" id="GO:0016020">
    <property type="term" value="C:membrane"/>
    <property type="evidence" value="ECO:0007669"/>
    <property type="project" value="UniProtKB-SubCell"/>
</dbReference>
<dbReference type="AlphaFoldDB" id="A0AA38HHI9"/>
<dbReference type="Proteomes" id="UP001164286">
    <property type="component" value="Unassembled WGS sequence"/>
</dbReference>
<comment type="caution">
    <text evidence="9">The sequence shown here is derived from an EMBL/GenBank/DDBJ whole genome shotgun (WGS) entry which is preliminary data.</text>
</comment>
<evidence type="ECO:0000313" key="10">
    <source>
        <dbReference type="Proteomes" id="UP001164286"/>
    </source>
</evidence>
<gene>
    <name evidence="7" type="primary">DLT1</name>
    <name evidence="9" type="ORF">MKK02DRAFT_29402</name>
</gene>
<feature type="compositionally biased region" description="Basic residues" evidence="8">
    <location>
        <begin position="11"/>
        <end position="26"/>
    </location>
</feature>
<evidence type="ECO:0000256" key="8">
    <source>
        <dbReference type="SAM" id="MobiDB-lite"/>
    </source>
</evidence>
<evidence type="ECO:0000256" key="3">
    <source>
        <dbReference type="ARBA" id="ARBA00021353"/>
    </source>
</evidence>
<feature type="transmembrane region" description="Helical" evidence="7">
    <location>
        <begin position="74"/>
        <end position="98"/>
    </location>
</feature>
<keyword evidence="6 7" id="KW-0472">Membrane</keyword>
<accession>A0AA38HHI9</accession>
<keyword evidence="10" id="KW-1185">Reference proteome</keyword>
<dbReference type="EMBL" id="JAKWFO010000001">
    <property type="protein sequence ID" value="KAI9639309.1"/>
    <property type="molecule type" value="Genomic_DNA"/>
</dbReference>
<evidence type="ECO:0000256" key="5">
    <source>
        <dbReference type="ARBA" id="ARBA00022989"/>
    </source>
</evidence>